<dbReference type="InParanoid" id="A0A0C3GF18"/>
<name>A0A0C3GF18_PILCF</name>
<evidence type="ECO:0000313" key="3">
    <source>
        <dbReference type="Proteomes" id="UP000054166"/>
    </source>
</evidence>
<evidence type="ECO:0008006" key="4">
    <source>
        <dbReference type="Google" id="ProtNLM"/>
    </source>
</evidence>
<dbReference type="PANTHER" id="PTHR14303">
    <property type="entry name" value="DNA POLYMERASE DELTA SUBUNIT 4"/>
    <property type="match status" value="1"/>
</dbReference>
<gene>
    <name evidence="2" type="ORF">PILCRDRAFT_812008</name>
</gene>
<reference evidence="3" key="2">
    <citation type="submission" date="2015-01" db="EMBL/GenBank/DDBJ databases">
        <title>Evolutionary Origins and Diversification of the Mycorrhizal Mutualists.</title>
        <authorList>
            <consortium name="DOE Joint Genome Institute"/>
            <consortium name="Mycorrhizal Genomics Consortium"/>
            <person name="Kohler A."/>
            <person name="Kuo A."/>
            <person name="Nagy L.G."/>
            <person name="Floudas D."/>
            <person name="Copeland A."/>
            <person name="Barry K.W."/>
            <person name="Cichocki N."/>
            <person name="Veneault-Fourrey C."/>
            <person name="LaButti K."/>
            <person name="Lindquist E.A."/>
            <person name="Lipzen A."/>
            <person name="Lundell T."/>
            <person name="Morin E."/>
            <person name="Murat C."/>
            <person name="Riley R."/>
            <person name="Ohm R."/>
            <person name="Sun H."/>
            <person name="Tunlid A."/>
            <person name="Henrissat B."/>
            <person name="Grigoriev I.V."/>
            <person name="Hibbett D.S."/>
            <person name="Martin F."/>
        </authorList>
    </citation>
    <scope>NUCLEOTIDE SEQUENCE [LARGE SCALE GENOMIC DNA]</scope>
    <source>
        <strain evidence="3">F 1598</strain>
    </source>
</reference>
<dbReference type="EMBL" id="KN832973">
    <property type="protein sequence ID" value="KIM90279.1"/>
    <property type="molecule type" value="Genomic_DNA"/>
</dbReference>
<evidence type="ECO:0000256" key="1">
    <source>
        <dbReference type="SAM" id="MobiDB-lite"/>
    </source>
</evidence>
<dbReference type="HOGENOM" id="CLU_077732_1_0_1"/>
<sequence length="217" mass="23845">MSSSKFNTKRAKSSNSSTLKQSTLAFPTAKRTGSSASSTPKAKKPVTRTKSTPSPVQVEAIDSSSSSISSEDEERIESDEYVDIPARAVSSSEQKKASKAADKGKTPLRSRANAGGCTINLRADNPGKWRKHYGEVRKKMGNLEPIHAEDQNKVNYILHVFDMSYEYGPCVGVTRLARWERAQALGLNPPVEVYEILSTKQGTEEDEFKHSVLYGMV</sequence>
<proteinExistence type="predicted"/>
<feature type="compositionally biased region" description="Acidic residues" evidence="1">
    <location>
        <begin position="70"/>
        <end position="82"/>
    </location>
</feature>
<dbReference type="AlphaFoldDB" id="A0A0C3GF18"/>
<protein>
    <recommendedName>
        <fullName evidence="4">DNA polymerase delta subunit 4</fullName>
    </recommendedName>
</protein>
<dbReference type="PANTHER" id="PTHR14303:SF0">
    <property type="entry name" value="DNA POLYMERASE DELTA SUBUNIT 4"/>
    <property type="match status" value="1"/>
</dbReference>
<dbReference type="GO" id="GO:0000731">
    <property type="term" value="P:DNA synthesis involved in DNA repair"/>
    <property type="evidence" value="ECO:0007669"/>
    <property type="project" value="InterPro"/>
</dbReference>
<dbReference type="GO" id="GO:0043625">
    <property type="term" value="C:delta DNA polymerase complex"/>
    <property type="evidence" value="ECO:0007669"/>
    <property type="project" value="TreeGrafter"/>
</dbReference>
<dbReference type="Pfam" id="PF04081">
    <property type="entry name" value="DNA_pol_delta_4"/>
    <property type="match status" value="1"/>
</dbReference>
<reference evidence="2 3" key="1">
    <citation type="submission" date="2014-04" db="EMBL/GenBank/DDBJ databases">
        <authorList>
            <consortium name="DOE Joint Genome Institute"/>
            <person name="Kuo A."/>
            <person name="Tarkka M."/>
            <person name="Buscot F."/>
            <person name="Kohler A."/>
            <person name="Nagy L.G."/>
            <person name="Floudas D."/>
            <person name="Copeland A."/>
            <person name="Barry K.W."/>
            <person name="Cichocki N."/>
            <person name="Veneault-Fourrey C."/>
            <person name="LaButti K."/>
            <person name="Lindquist E.A."/>
            <person name="Lipzen A."/>
            <person name="Lundell T."/>
            <person name="Morin E."/>
            <person name="Murat C."/>
            <person name="Sun H."/>
            <person name="Tunlid A."/>
            <person name="Henrissat B."/>
            <person name="Grigoriev I.V."/>
            <person name="Hibbett D.S."/>
            <person name="Martin F."/>
            <person name="Nordberg H.P."/>
            <person name="Cantor M.N."/>
            <person name="Hua S.X."/>
        </authorList>
    </citation>
    <scope>NUCLEOTIDE SEQUENCE [LARGE SCALE GENOMIC DNA]</scope>
    <source>
        <strain evidence="2 3">F 1598</strain>
    </source>
</reference>
<accession>A0A0C3GF18</accession>
<feature type="compositionally biased region" description="Basic and acidic residues" evidence="1">
    <location>
        <begin position="93"/>
        <end position="105"/>
    </location>
</feature>
<evidence type="ECO:0000313" key="2">
    <source>
        <dbReference type="EMBL" id="KIM90279.1"/>
    </source>
</evidence>
<dbReference type="Proteomes" id="UP000054166">
    <property type="component" value="Unassembled WGS sequence"/>
</dbReference>
<dbReference type="GO" id="GO:0003887">
    <property type="term" value="F:DNA-directed DNA polymerase activity"/>
    <property type="evidence" value="ECO:0007669"/>
    <property type="project" value="TreeGrafter"/>
</dbReference>
<feature type="region of interest" description="Disordered" evidence="1">
    <location>
        <begin position="1"/>
        <end position="113"/>
    </location>
</feature>
<dbReference type="OrthoDB" id="337486at2759"/>
<dbReference type="InterPro" id="IPR007218">
    <property type="entry name" value="DNA_pol_delta_4"/>
</dbReference>
<organism evidence="2 3">
    <name type="scientific">Piloderma croceum (strain F 1598)</name>
    <dbReference type="NCBI Taxonomy" id="765440"/>
    <lineage>
        <taxon>Eukaryota</taxon>
        <taxon>Fungi</taxon>
        <taxon>Dikarya</taxon>
        <taxon>Basidiomycota</taxon>
        <taxon>Agaricomycotina</taxon>
        <taxon>Agaricomycetes</taxon>
        <taxon>Agaricomycetidae</taxon>
        <taxon>Atheliales</taxon>
        <taxon>Atheliaceae</taxon>
        <taxon>Piloderma</taxon>
    </lineage>
</organism>
<keyword evidence="3" id="KW-1185">Reference proteome</keyword>
<dbReference type="GO" id="GO:0006261">
    <property type="term" value="P:DNA-templated DNA replication"/>
    <property type="evidence" value="ECO:0007669"/>
    <property type="project" value="TreeGrafter"/>
</dbReference>
<feature type="compositionally biased region" description="Polar residues" evidence="1">
    <location>
        <begin position="13"/>
        <end position="25"/>
    </location>
</feature>
<dbReference type="STRING" id="765440.A0A0C3GF18"/>